<accession>A0A5J6MRB9</accession>
<evidence type="ECO:0000256" key="5">
    <source>
        <dbReference type="SAM" id="MobiDB-lite"/>
    </source>
</evidence>
<dbReference type="Gene3D" id="1.10.357.10">
    <property type="entry name" value="Tetracycline Repressor, domain 2"/>
    <property type="match status" value="1"/>
</dbReference>
<evidence type="ECO:0000256" key="3">
    <source>
        <dbReference type="ARBA" id="ARBA00023163"/>
    </source>
</evidence>
<dbReference type="EMBL" id="CP042906">
    <property type="protein sequence ID" value="QEX20068.1"/>
    <property type="molecule type" value="Genomic_DNA"/>
</dbReference>
<dbReference type="AlphaFoldDB" id="A0A5J6MRB9"/>
<keyword evidence="8" id="KW-1185">Reference proteome</keyword>
<dbReference type="InterPro" id="IPR036271">
    <property type="entry name" value="Tet_transcr_reg_TetR-rel_C_sf"/>
</dbReference>
<evidence type="ECO:0000259" key="6">
    <source>
        <dbReference type="PROSITE" id="PS50977"/>
    </source>
</evidence>
<protein>
    <submittedName>
        <fullName evidence="7">TetR family transcriptional regulator</fullName>
    </submittedName>
</protein>
<dbReference type="PROSITE" id="PS50977">
    <property type="entry name" value="HTH_TETR_2"/>
    <property type="match status" value="1"/>
</dbReference>
<evidence type="ECO:0000313" key="8">
    <source>
        <dbReference type="Proteomes" id="UP000326202"/>
    </source>
</evidence>
<feature type="domain" description="HTH tetR-type" evidence="6">
    <location>
        <begin position="28"/>
        <end position="88"/>
    </location>
</feature>
<dbReference type="RefSeq" id="WP_191908321.1">
    <property type="nucleotide sequence ID" value="NZ_CP042906.1"/>
</dbReference>
<feature type="DNA-binding region" description="H-T-H motif" evidence="4">
    <location>
        <begin position="51"/>
        <end position="70"/>
    </location>
</feature>
<sequence length="222" mass="25381">MSFRAELRTKYVSPSGDAEPGLRERQRSKRRDTMLRAAAAVFGEKGFEEARLEDIAERAELSVGTIYNYFSSKFDLLVAMYREDRELVLKQSEAIVANPPDDPVIAISRLIQCDLETGIDYAGPAVWREILAPAFTPERYRKTFAEIYDRYTGRMLQLLELLRQRGQLDPGADCRLAARIFLGLDHLHFHEIMTEGSRSKAKLHRLIEKEVRMIYAGLKPSG</sequence>
<dbReference type="Pfam" id="PF00440">
    <property type="entry name" value="TetR_N"/>
    <property type="match status" value="1"/>
</dbReference>
<dbReference type="InterPro" id="IPR001647">
    <property type="entry name" value="HTH_TetR"/>
</dbReference>
<gene>
    <name evidence="7" type="ORF">FRZ44_53830</name>
</gene>
<dbReference type="PANTHER" id="PTHR30055">
    <property type="entry name" value="HTH-TYPE TRANSCRIPTIONAL REGULATOR RUTR"/>
    <property type="match status" value="1"/>
</dbReference>
<evidence type="ECO:0000256" key="2">
    <source>
        <dbReference type="ARBA" id="ARBA00023125"/>
    </source>
</evidence>
<name>A0A5J6MRB9_9PROT</name>
<keyword evidence="3" id="KW-0804">Transcription</keyword>
<dbReference type="InterPro" id="IPR050109">
    <property type="entry name" value="HTH-type_TetR-like_transc_reg"/>
</dbReference>
<evidence type="ECO:0000256" key="1">
    <source>
        <dbReference type="ARBA" id="ARBA00023015"/>
    </source>
</evidence>
<dbReference type="InterPro" id="IPR009057">
    <property type="entry name" value="Homeodomain-like_sf"/>
</dbReference>
<keyword evidence="1" id="KW-0805">Transcription regulation</keyword>
<dbReference type="PRINTS" id="PR00455">
    <property type="entry name" value="HTHTETR"/>
</dbReference>
<feature type="region of interest" description="Disordered" evidence="5">
    <location>
        <begin position="1"/>
        <end position="29"/>
    </location>
</feature>
<reference evidence="7 8" key="1">
    <citation type="submission" date="2019-08" db="EMBL/GenBank/DDBJ databases">
        <title>Hyperibacter terrae gen. nov., sp. nov. and Hyperibacter viscosus sp. nov., two new members in the family Rhodospirillaceae isolated from the rhizosphere of Hypericum perforatum.</title>
        <authorList>
            <person name="Noviana Z."/>
        </authorList>
    </citation>
    <scope>NUCLEOTIDE SEQUENCE [LARGE SCALE GENOMIC DNA]</scope>
    <source>
        <strain evidence="7 8">R5913</strain>
    </source>
</reference>
<dbReference type="GO" id="GO:0000976">
    <property type="term" value="F:transcription cis-regulatory region binding"/>
    <property type="evidence" value="ECO:0007669"/>
    <property type="project" value="TreeGrafter"/>
</dbReference>
<dbReference type="GO" id="GO:0003700">
    <property type="term" value="F:DNA-binding transcription factor activity"/>
    <property type="evidence" value="ECO:0007669"/>
    <property type="project" value="TreeGrafter"/>
</dbReference>
<evidence type="ECO:0000256" key="4">
    <source>
        <dbReference type="PROSITE-ProRule" id="PRU00335"/>
    </source>
</evidence>
<dbReference type="SUPFAM" id="SSF48498">
    <property type="entry name" value="Tetracyclin repressor-like, C-terminal domain"/>
    <property type="match status" value="1"/>
</dbReference>
<evidence type="ECO:0000313" key="7">
    <source>
        <dbReference type="EMBL" id="QEX20068.1"/>
    </source>
</evidence>
<proteinExistence type="predicted"/>
<dbReference type="KEGG" id="htq:FRZ44_53830"/>
<dbReference type="PANTHER" id="PTHR30055:SF234">
    <property type="entry name" value="HTH-TYPE TRANSCRIPTIONAL REGULATOR BETI"/>
    <property type="match status" value="1"/>
</dbReference>
<dbReference type="SUPFAM" id="SSF46689">
    <property type="entry name" value="Homeodomain-like"/>
    <property type="match status" value="1"/>
</dbReference>
<keyword evidence="2 4" id="KW-0238">DNA-binding</keyword>
<dbReference type="Proteomes" id="UP000326202">
    <property type="component" value="Chromosome"/>
</dbReference>
<organism evidence="7 8">
    <name type="scientific">Hypericibacter terrae</name>
    <dbReference type="NCBI Taxonomy" id="2602015"/>
    <lineage>
        <taxon>Bacteria</taxon>
        <taxon>Pseudomonadati</taxon>
        <taxon>Pseudomonadota</taxon>
        <taxon>Alphaproteobacteria</taxon>
        <taxon>Rhodospirillales</taxon>
        <taxon>Dongiaceae</taxon>
        <taxon>Hypericibacter</taxon>
    </lineage>
</organism>